<dbReference type="PANTHER" id="PTHR34597">
    <property type="entry name" value="SLR1661 PROTEIN"/>
    <property type="match status" value="1"/>
</dbReference>
<dbReference type="EMBL" id="LFKP01000008">
    <property type="protein sequence ID" value="OHV96743.1"/>
    <property type="molecule type" value="Genomic_DNA"/>
</dbReference>
<dbReference type="Gene3D" id="2.40.160.50">
    <property type="entry name" value="membrane protein fhac: a member of the omp85/tpsb transporter family"/>
    <property type="match status" value="1"/>
</dbReference>
<dbReference type="InterPro" id="IPR034746">
    <property type="entry name" value="POTRA"/>
</dbReference>
<keyword evidence="9" id="KW-0732">Signal</keyword>
<evidence type="ECO:0000259" key="10">
    <source>
        <dbReference type="PROSITE" id="PS51779"/>
    </source>
</evidence>
<evidence type="ECO:0000313" key="11">
    <source>
        <dbReference type="EMBL" id="OHV96743.1"/>
    </source>
</evidence>
<comment type="caution">
    <text evidence="11">The sequence shown here is derived from an EMBL/GenBank/DDBJ whole genome shotgun (WGS) entry which is preliminary data.</text>
</comment>
<dbReference type="InterPro" id="IPR013686">
    <property type="entry name" value="Polypept-transport_assoc_ShlB"/>
</dbReference>
<evidence type="ECO:0000256" key="6">
    <source>
        <dbReference type="ARBA" id="ARBA00022927"/>
    </source>
</evidence>
<keyword evidence="4" id="KW-1134">Transmembrane beta strand</keyword>
<comment type="similarity">
    <text evidence="2">Belongs to the TPS (TC 1.B.20) family.</text>
</comment>
<dbReference type="Pfam" id="PF08479">
    <property type="entry name" value="POTRA_2"/>
    <property type="match status" value="1"/>
</dbReference>
<dbReference type="Gene3D" id="3.10.20.310">
    <property type="entry name" value="membrane protein fhac"/>
    <property type="match status" value="1"/>
</dbReference>
<evidence type="ECO:0000256" key="9">
    <source>
        <dbReference type="SAM" id="SignalP"/>
    </source>
</evidence>
<protein>
    <submittedName>
        <fullName evidence="11">Peptide transporter</fullName>
    </submittedName>
</protein>
<keyword evidence="8" id="KW-0998">Cell outer membrane</keyword>
<evidence type="ECO:0000256" key="4">
    <source>
        <dbReference type="ARBA" id="ARBA00022452"/>
    </source>
</evidence>
<dbReference type="InterPro" id="IPR051544">
    <property type="entry name" value="TPS_OM_transporter"/>
</dbReference>
<proteinExistence type="inferred from homology"/>
<name>A0A1S1UCB3_9BURK</name>
<dbReference type="PROSITE" id="PS51779">
    <property type="entry name" value="POTRA"/>
    <property type="match status" value="1"/>
</dbReference>
<feature type="domain" description="POTRA" evidence="10">
    <location>
        <begin position="65"/>
        <end position="139"/>
    </location>
</feature>
<evidence type="ECO:0000256" key="1">
    <source>
        <dbReference type="ARBA" id="ARBA00004442"/>
    </source>
</evidence>
<comment type="subcellular location">
    <subcellularLocation>
        <location evidence="1">Cell outer membrane</location>
    </subcellularLocation>
</comment>
<dbReference type="AlphaFoldDB" id="A0A1S1UCB3"/>
<evidence type="ECO:0000256" key="3">
    <source>
        <dbReference type="ARBA" id="ARBA00022448"/>
    </source>
</evidence>
<evidence type="ECO:0000256" key="7">
    <source>
        <dbReference type="ARBA" id="ARBA00023136"/>
    </source>
</evidence>
<dbReference type="Pfam" id="PF03865">
    <property type="entry name" value="ShlB"/>
    <property type="match status" value="1"/>
</dbReference>
<keyword evidence="5" id="KW-0812">Transmembrane</keyword>
<accession>A0A1S1UCB3</accession>
<keyword evidence="7" id="KW-0472">Membrane</keyword>
<dbReference type="InterPro" id="IPR005565">
    <property type="entry name" value="Hemolysn_activator_HlyB_C"/>
</dbReference>
<keyword evidence="3" id="KW-0813">Transport</keyword>
<keyword evidence="6" id="KW-0653">Protein transport</keyword>
<dbReference type="GO" id="GO:0098046">
    <property type="term" value="C:type V protein secretion system complex"/>
    <property type="evidence" value="ECO:0007669"/>
    <property type="project" value="TreeGrafter"/>
</dbReference>
<feature type="signal peptide" evidence="9">
    <location>
        <begin position="1"/>
        <end position="21"/>
    </location>
</feature>
<sequence length="564" mass="60513">MPTHKPLLLSLLLASINLAYAQNTPDAGSLLQQMERGRAPVLPKKSPQELLPAPPPMQDVQGLSVTVRQFRFQGNTLLSEAVLAQAVAPYLERPLSFQDLQNAALAVAAAYRQAGWIVRAYLPRQEIDGGTVTIQIVEAVFGGVRVNPGDQATTRMPLARITPYVTSAQPVGAPLNADALDRALLILDDLPGISASGNLAAGQQESETELVVKLDDEAWLAGDAAVDNTGNRSTGTTRASLNLALNSPLRIGDQLITNLIHTEGSDYVRLAYSLPLGSAGWRAGVSGSHLSYRLTADEFAALHAKGSSNTLGVDASYPLLRSRLRNLYLQLNYDDKRFDNEANRATSSNYTIRGFSAGLSGNLFDSLGGGGANAASLSLLHGKLDLDGSPNQLADAATTRAAGNFTKLRYYLSRQQSLTESWSLFAALSGQQANRNLDSSEKFYLGGNYGVRAYPASEAGGSDGQLLNLELRWRLPAGFGLTGFYDWGHVKVNHDNAINGAAIVNSYNLKGAGLAVNWVSDFRLNLRAAWARRIGSNPNPNINGSDQDGTLRKSRLWLQASLPF</sequence>
<dbReference type="GO" id="GO:0046819">
    <property type="term" value="P:protein secretion by the type V secretion system"/>
    <property type="evidence" value="ECO:0007669"/>
    <property type="project" value="TreeGrafter"/>
</dbReference>
<evidence type="ECO:0000256" key="8">
    <source>
        <dbReference type="ARBA" id="ARBA00023237"/>
    </source>
</evidence>
<dbReference type="Proteomes" id="UP000179840">
    <property type="component" value="Unassembled WGS sequence"/>
</dbReference>
<feature type="chain" id="PRO_5010174770" evidence="9">
    <location>
        <begin position="22"/>
        <end position="564"/>
    </location>
</feature>
<evidence type="ECO:0000256" key="2">
    <source>
        <dbReference type="ARBA" id="ARBA00009055"/>
    </source>
</evidence>
<dbReference type="GO" id="GO:0008320">
    <property type="term" value="F:protein transmembrane transporter activity"/>
    <property type="evidence" value="ECO:0007669"/>
    <property type="project" value="TreeGrafter"/>
</dbReference>
<organism evidence="11 12">
    <name type="scientific">Janthinobacterium lividum</name>
    <dbReference type="NCBI Taxonomy" id="29581"/>
    <lineage>
        <taxon>Bacteria</taxon>
        <taxon>Pseudomonadati</taxon>
        <taxon>Pseudomonadota</taxon>
        <taxon>Betaproteobacteria</taxon>
        <taxon>Burkholderiales</taxon>
        <taxon>Oxalobacteraceae</taxon>
        <taxon>Janthinobacterium</taxon>
    </lineage>
</organism>
<reference evidence="11 12" key="1">
    <citation type="submission" date="2015-06" db="EMBL/GenBank/DDBJ databases">
        <title>Draft genome sequencing of a biphenyl-degrading bacterium, Janthinobacterium lividum MEG1.</title>
        <authorList>
            <person name="Shimodaira J."/>
            <person name="Hatta T."/>
        </authorList>
    </citation>
    <scope>NUCLEOTIDE SEQUENCE [LARGE SCALE GENOMIC DNA]</scope>
    <source>
        <strain evidence="11 12">MEG1</strain>
    </source>
</reference>
<gene>
    <name evidence="11" type="ORF">AKG95_11825</name>
</gene>
<dbReference type="RefSeq" id="WP_071078297.1">
    <property type="nucleotide sequence ID" value="NZ_LFKP01000008.1"/>
</dbReference>
<dbReference type="GO" id="GO:0009279">
    <property type="term" value="C:cell outer membrane"/>
    <property type="evidence" value="ECO:0007669"/>
    <property type="project" value="UniProtKB-SubCell"/>
</dbReference>
<dbReference type="PANTHER" id="PTHR34597:SF1">
    <property type="entry name" value="HEME_HEMOPEXIN TRANSPORTER PROTEIN HUXB"/>
    <property type="match status" value="1"/>
</dbReference>
<evidence type="ECO:0000256" key="5">
    <source>
        <dbReference type="ARBA" id="ARBA00022692"/>
    </source>
</evidence>
<evidence type="ECO:0000313" key="12">
    <source>
        <dbReference type="Proteomes" id="UP000179840"/>
    </source>
</evidence>